<name>A0A1N7JWF9_9BACT</name>
<gene>
    <name evidence="2" type="ORF">SAMN05421761_101294</name>
</gene>
<protein>
    <recommendedName>
        <fullName evidence="1">SprT-like domain-containing protein</fullName>
    </recommendedName>
</protein>
<dbReference type="Pfam" id="PF10263">
    <property type="entry name" value="SprT-like"/>
    <property type="match status" value="1"/>
</dbReference>
<dbReference type="STRING" id="529505.SAMN05421761_101294"/>
<reference evidence="3" key="1">
    <citation type="submission" date="2017-01" db="EMBL/GenBank/DDBJ databases">
        <authorList>
            <person name="Varghese N."/>
            <person name="Submissions S."/>
        </authorList>
    </citation>
    <scope>NUCLEOTIDE SEQUENCE [LARGE SCALE GENOMIC DNA]</scope>
    <source>
        <strain evidence="3">DSM 46698</strain>
    </source>
</reference>
<dbReference type="AlphaFoldDB" id="A0A1N7JWF9"/>
<evidence type="ECO:0000313" key="2">
    <source>
        <dbReference type="EMBL" id="SIS53678.1"/>
    </source>
</evidence>
<dbReference type="InterPro" id="IPR006640">
    <property type="entry name" value="SprT-like_domain"/>
</dbReference>
<proteinExistence type="predicted"/>
<keyword evidence="3" id="KW-1185">Reference proteome</keyword>
<dbReference type="Proteomes" id="UP000186026">
    <property type="component" value="Unassembled WGS sequence"/>
</dbReference>
<sequence>MSLISGSVIIFRLMNKDQKFYEAFKKHLPEGAVNYCFDLWKADPFNFYITRERQTKLGDFRYRSDQKVQTITINHNLNPYQFLITYVHEVAHYRAFTKYGTKIKPHGIEWKRAFQELLDPLLDPQIFPRDILIPLKRYIINPKASTGADPWLMMELRKFDENNGNTGLQFLQQIKVGSQFEIKGRIFEKLEVKRTRVLCLEIDSGRKFLISGHAEVKLKKN</sequence>
<organism evidence="2 3">
    <name type="scientific">Belliella pelovolcani</name>
    <dbReference type="NCBI Taxonomy" id="529505"/>
    <lineage>
        <taxon>Bacteria</taxon>
        <taxon>Pseudomonadati</taxon>
        <taxon>Bacteroidota</taxon>
        <taxon>Cytophagia</taxon>
        <taxon>Cytophagales</taxon>
        <taxon>Cyclobacteriaceae</taxon>
        <taxon>Belliella</taxon>
    </lineage>
</organism>
<evidence type="ECO:0000313" key="3">
    <source>
        <dbReference type="Proteomes" id="UP000186026"/>
    </source>
</evidence>
<dbReference type="EMBL" id="FTOP01000001">
    <property type="protein sequence ID" value="SIS53678.1"/>
    <property type="molecule type" value="Genomic_DNA"/>
</dbReference>
<feature type="domain" description="SprT-like" evidence="1">
    <location>
        <begin position="46"/>
        <end position="117"/>
    </location>
</feature>
<accession>A0A1N7JWF9</accession>
<dbReference type="GO" id="GO:0006950">
    <property type="term" value="P:response to stress"/>
    <property type="evidence" value="ECO:0007669"/>
    <property type="project" value="UniProtKB-ARBA"/>
</dbReference>
<evidence type="ECO:0000259" key="1">
    <source>
        <dbReference type="Pfam" id="PF10263"/>
    </source>
</evidence>